<dbReference type="PATRIC" id="fig|28037.231.peg.1688"/>
<dbReference type="Pfam" id="PF18710">
    <property type="entry name" value="ComR_TPR"/>
    <property type="match status" value="1"/>
</dbReference>
<dbReference type="EMBL" id="LRQR01000099">
    <property type="protein sequence ID" value="KXA58668.1"/>
    <property type="molecule type" value="Genomic_DNA"/>
</dbReference>
<organism evidence="2 3">
    <name type="scientific">Streptococcus mitis</name>
    <dbReference type="NCBI Taxonomy" id="28037"/>
    <lineage>
        <taxon>Bacteria</taxon>
        <taxon>Bacillati</taxon>
        <taxon>Bacillota</taxon>
        <taxon>Bacilli</taxon>
        <taxon>Lactobacillales</taxon>
        <taxon>Streptococcaceae</taxon>
        <taxon>Streptococcus</taxon>
        <taxon>Streptococcus mitis group</taxon>
    </lineage>
</organism>
<evidence type="ECO:0000313" key="3">
    <source>
        <dbReference type="Proteomes" id="UP000070065"/>
    </source>
</evidence>
<evidence type="ECO:0000259" key="1">
    <source>
        <dbReference type="Pfam" id="PF18710"/>
    </source>
</evidence>
<dbReference type="InterPro" id="IPR040799">
    <property type="entry name" value="ComR_TPR"/>
</dbReference>
<dbReference type="RefSeq" id="WP_180948765.1">
    <property type="nucleotide sequence ID" value="NZ_JAJNSD010000018.1"/>
</dbReference>
<dbReference type="AlphaFoldDB" id="A0A133RU67"/>
<name>A0A133RU67_STRMT</name>
<feature type="domain" description="ComR tetratricopeptide" evidence="1">
    <location>
        <begin position="2"/>
        <end position="98"/>
    </location>
</feature>
<reference evidence="2 3" key="1">
    <citation type="submission" date="2016-01" db="EMBL/GenBank/DDBJ databases">
        <authorList>
            <person name="Oliw E.H."/>
        </authorList>
    </citation>
    <scope>NUCLEOTIDE SEQUENCE [LARGE SCALE GENOMIC DNA]</scope>
    <source>
        <strain evidence="2 3">CMW7705B</strain>
    </source>
</reference>
<accession>A0A133RU67</accession>
<sequence>MKQQLVSDEMYNVELLSVLCAIAGVYVVHNDYKHMISLVKKMNEILSVTILQVYKPGISVFEAKCYLYFENDKNKAKELYHSATILAEQFDDKVFDKKSSHLMDD</sequence>
<comment type="caution">
    <text evidence="2">The sequence shown here is derived from an EMBL/GenBank/DDBJ whole genome shotgun (WGS) entry which is preliminary data.</text>
</comment>
<evidence type="ECO:0000313" key="2">
    <source>
        <dbReference type="EMBL" id="KXA58668.1"/>
    </source>
</evidence>
<dbReference type="Proteomes" id="UP000070065">
    <property type="component" value="Unassembled WGS sequence"/>
</dbReference>
<protein>
    <recommendedName>
        <fullName evidence="1">ComR tetratricopeptide domain-containing protein</fullName>
    </recommendedName>
</protein>
<gene>
    <name evidence="2" type="ORF">HMPREF3228_01705</name>
</gene>
<proteinExistence type="predicted"/>